<dbReference type="CDD" id="cd13578">
    <property type="entry name" value="PBP2_Bug27"/>
    <property type="match status" value="1"/>
</dbReference>
<keyword evidence="4" id="KW-1185">Reference proteome</keyword>
<keyword evidence="2" id="KW-0732">Signal</keyword>
<dbReference type="PROSITE" id="PS51257">
    <property type="entry name" value="PROKAR_LIPOPROTEIN"/>
    <property type="match status" value="1"/>
</dbReference>
<protein>
    <recommendedName>
        <fullName evidence="5">LacI family transcriptional regulator</fullName>
    </recommendedName>
</protein>
<sequence>MIAILLRPCRAVLLASAAILAAASCPGAAAETYPNHPIRIEVPYAAGGGVDLVARVVAKGLTQSLGQSVIVENKPGGATNVAAEVVARANPDGYTLFIASIANAVNPSLYKNLPFDIEKDFAPISLMADIPNILVVNPGIPAKSVAELIALLKKNPGKYTFASAGVASSTRLSGELFKSMTGTDILHVPYRGGSLAAVDLLSGRVSMYFAAMPSVLGYVRAGKLRALAVTSLKRSGSEPQYPTLDESGLKGFNETSWIGLMSPAGTPPAVIEKLHRAVVAVLKAPEVQAVLRDQGAEVIGSNPGEFADFLHQSIVDTARLVETAHIQPE</sequence>
<proteinExistence type="inferred from homology"/>
<name>A0A261SL79_9BORD</name>
<evidence type="ECO:0000313" key="4">
    <source>
        <dbReference type="Proteomes" id="UP000216020"/>
    </source>
</evidence>
<dbReference type="SUPFAM" id="SSF53850">
    <property type="entry name" value="Periplasmic binding protein-like II"/>
    <property type="match status" value="1"/>
</dbReference>
<evidence type="ECO:0008006" key="5">
    <source>
        <dbReference type="Google" id="ProtNLM"/>
    </source>
</evidence>
<dbReference type="Gene3D" id="3.40.190.10">
    <property type="entry name" value="Periplasmic binding protein-like II"/>
    <property type="match status" value="1"/>
</dbReference>
<evidence type="ECO:0000256" key="2">
    <source>
        <dbReference type="SAM" id="SignalP"/>
    </source>
</evidence>
<dbReference type="RefSeq" id="WP_094852278.1">
    <property type="nucleotide sequence ID" value="NZ_NEVM01000001.1"/>
</dbReference>
<dbReference type="EMBL" id="NEVM01000001">
    <property type="protein sequence ID" value="OZI38178.1"/>
    <property type="molecule type" value="Genomic_DNA"/>
</dbReference>
<dbReference type="InterPro" id="IPR042100">
    <property type="entry name" value="Bug_dom1"/>
</dbReference>
<dbReference type="Gene3D" id="3.40.190.150">
    <property type="entry name" value="Bordetella uptake gene, domain 1"/>
    <property type="match status" value="1"/>
</dbReference>
<dbReference type="PANTHER" id="PTHR42928:SF5">
    <property type="entry name" value="BLR1237 PROTEIN"/>
    <property type="match status" value="1"/>
</dbReference>
<dbReference type="Pfam" id="PF03401">
    <property type="entry name" value="TctC"/>
    <property type="match status" value="1"/>
</dbReference>
<comment type="similarity">
    <text evidence="1">Belongs to the UPF0065 (bug) family.</text>
</comment>
<gene>
    <name evidence="3" type="ORF">CAL29_07535</name>
</gene>
<evidence type="ECO:0000256" key="1">
    <source>
        <dbReference type="ARBA" id="ARBA00006987"/>
    </source>
</evidence>
<dbReference type="PIRSF" id="PIRSF017082">
    <property type="entry name" value="YflP"/>
    <property type="match status" value="1"/>
</dbReference>
<reference evidence="4" key="1">
    <citation type="submission" date="2017-05" db="EMBL/GenBank/DDBJ databases">
        <title>Complete and WGS of Bordetella genogroups.</title>
        <authorList>
            <person name="Spilker T."/>
            <person name="Lipuma J."/>
        </authorList>
    </citation>
    <scope>NUCLEOTIDE SEQUENCE [LARGE SCALE GENOMIC DNA]</scope>
    <source>
        <strain evidence="4">AU16122</strain>
    </source>
</reference>
<comment type="caution">
    <text evidence="3">The sequence shown here is derived from an EMBL/GenBank/DDBJ whole genome shotgun (WGS) entry which is preliminary data.</text>
</comment>
<accession>A0A261SL79</accession>
<feature type="chain" id="PRO_5012221441" description="LacI family transcriptional regulator" evidence="2">
    <location>
        <begin position="30"/>
        <end position="329"/>
    </location>
</feature>
<dbReference type="InterPro" id="IPR005064">
    <property type="entry name" value="BUG"/>
</dbReference>
<dbReference type="PANTHER" id="PTHR42928">
    <property type="entry name" value="TRICARBOXYLATE-BINDING PROTEIN"/>
    <property type="match status" value="1"/>
</dbReference>
<dbReference type="OrthoDB" id="8627412at2"/>
<evidence type="ECO:0000313" key="3">
    <source>
        <dbReference type="EMBL" id="OZI38178.1"/>
    </source>
</evidence>
<organism evidence="3 4">
    <name type="scientific">Bordetella genomosp. 10</name>
    <dbReference type="NCBI Taxonomy" id="1416804"/>
    <lineage>
        <taxon>Bacteria</taxon>
        <taxon>Pseudomonadati</taxon>
        <taxon>Pseudomonadota</taxon>
        <taxon>Betaproteobacteria</taxon>
        <taxon>Burkholderiales</taxon>
        <taxon>Alcaligenaceae</taxon>
        <taxon>Bordetella</taxon>
    </lineage>
</organism>
<dbReference type="AlphaFoldDB" id="A0A261SL79"/>
<dbReference type="Proteomes" id="UP000216020">
    <property type="component" value="Unassembled WGS sequence"/>
</dbReference>
<feature type="signal peptide" evidence="2">
    <location>
        <begin position="1"/>
        <end position="29"/>
    </location>
</feature>